<feature type="transmembrane region" description="Helical" evidence="6">
    <location>
        <begin position="109"/>
        <end position="126"/>
    </location>
</feature>
<dbReference type="EMBL" id="VMFD01000016">
    <property type="protein sequence ID" value="TSC66084.1"/>
    <property type="molecule type" value="Genomic_DNA"/>
</dbReference>
<comment type="subcellular location">
    <subcellularLocation>
        <location evidence="1">Membrane</location>
        <topology evidence="1">Multi-pass membrane protein</topology>
    </subcellularLocation>
</comment>
<keyword evidence="4 6" id="KW-1133">Transmembrane helix</keyword>
<comment type="similarity">
    <text evidence="2">Belongs to the GtrA family.</text>
</comment>
<evidence type="ECO:0000256" key="3">
    <source>
        <dbReference type="ARBA" id="ARBA00022692"/>
    </source>
</evidence>
<evidence type="ECO:0000256" key="4">
    <source>
        <dbReference type="ARBA" id="ARBA00022989"/>
    </source>
</evidence>
<dbReference type="GO" id="GO:0000271">
    <property type="term" value="P:polysaccharide biosynthetic process"/>
    <property type="evidence" value="ECO:0007669"/>
    <property type="project" value="InterPro"/>
</dbReference>
<name>A0A554JCQ8_9BACT</name>
<dbReference type="PANTHER" id="PTHR38459">
    <property type="entry name" value="PROPHAGE BACTOPRENOL-LINKED GLUCOSE TRANSLOCASE HOMOLOG"/>
    <property type="match status" value="1"/>
</dbReference>
<protein>
    <submittedName>
        <fullName evidence="8">GtrA family protein</fullName>
    </submittedName>
</protein>
<dbReference type="AlphaFoldDB" id="A0A554JCQ8"/>
<evidence type="ECO:0000256" key="5">
    <source>
        <dbReference type="ARBA" id="ARBA00023136"/>
    </source>
</evidence>
<dbReference type="GO" id="GO:0005886">
    <property type="term" value="C:plasma membrane"/>
    <property type="evidence" value="ECO:0007669"/>
    <property type="project" value="TreeGrafter"/>
</dbReference>
<keyword evidence="5 6" id="KW-0472">Membrane</keyword>
<sequence length="133" mass="15734">MNRFTSKYLEFFKYSLVGASGFVIDFTLLNLFIWFRLPIYAAATISLIIAASSNWYLNRIFTFKAVNSKSMSRQWVEFLIVSSGGLLINFIIFYIGYEQLDWHHNLAKIVASLVAWIWNFFANKYWTFRQVDR</sequence>
<gene>
    <name evidence="8" type="ORF">CEO22_231</name>
</gene>
<feature type="domain" description="GtrA/DPMS transmembrane" evidence="7">
    <location>
        <begin position="13"/>
        <end position="128"/>
    </location>
</feature>
<keyword evidence="3 6" id="KW-0812">Transmembrane</keyword>
<feature type="transmembrane region" description="Helical" evidence="6">
    <location>
        <begin position="78"/>
        <end position="97"/>
    </location>
</feature>
<accession>A0A554JCQ8</accession>
<evidence type="ECO:0000256" key="1">
    <source>
        <dbReference type="ARBA" id="ARBA00004141"/>
    </source>
</evidence>
<dbReference type="PANTHER" id="PTHR38459:SF1">
    <property type="entry name" value="PROPHAGE BACTOPRENOL-LINKED GLUCOSE TRANSLOCASE HOMOLOG"/>
    <property type="match status" value="1"/>
</dbReference>
<organism evidence="8 9">
    <name type="scientific">Candidatus Berkelbacteria bacterium Gr01-1014_85</name>
    <dbReference type="NCBI Taxonomy" id="2017150"/>
    <lineage>
        <taxon>Bacteria</taxon>
        <taxon>Candidatus Berkelbacteria</taxon>
    </lineage>
</organism>
<comment type="caution">
    <text evidence="8">The sequence shown here is derived from an EMBL/GenBank/DDBJ whole genome shotgun (WGS) entry which is preliminary data.</text>
</comment>
<proteinExistence type="inferred from homology"/>
<evidence type="ECO:0000256" key="6">
    <source>
        <dbReference type="SAM" id="Phobius"/>
    </source>
</evidence>
<feature type="transmembrane region" description="Helical" evidence="6">
    <location>
        <begin position="39"/>
        <end position="57"/>
    </location>
</feature>
<evidence type="ECO:0000259" key="7">
    <source>
        <dbReference type="Pfam" id="PF04138"/>
    </source>
</evidence>
<dbReference type="Proteomes" id="UP000316253">
    <property type="component" value="Unassembled WGS sequence"/>
</dbReference>
<evidence type="ECO:0000313" key="8">
    <source>
        <dbReference type="EMBL" id="TSC66084.1"/>
    </source>
</evidence>
<evidence type="ECO:0000313" key="9">
    <source>
        <dbReference type="Proteomes" id="UP000316253"/>
    </source>
</evidence>
<dbReference type="InterPro" id="IPR051401">
    <property type="entry name" value="GtrA_CellWall_Glycosyl"/>
</dbReference>
<feature type="transmembrane region" description="Helical" evidence="6">
    <location>
        <begin position="12"/>
        <end position="33"/>
    </location>
</feature>
<dbReference type="Pfam" id="PF04138">
    <property type="entry name" value="GtrA_DPMS_TM"/>
    <property type="match status" value="1"/>
</dbReference>
<evidence type="ECO:0000256" key="2">
    <source>
        <dbReference type="ARBA" id="ARBA00009399"/>
    </source>
</evidence>
<reference evidence="8 9" key="1">
    <citation type="submission" date="2017-08" db="EMBL/GenBank/DDBJ databases">
        <title>Mechanisms for carbon and nitrogen cycling indicate functional differentiation within the Candidate Phyla Radiation.</title>
        <authorList>
            <person name="Danczak R.E."/>
            <person name="Johnston M.D."/>
            <person name="Kenah C."/>
            <person name="Slattery M."/>
            <person name="Wrighton K.C."/>
            <person name="Wilkins M.J."/>
        </authorList>
    </citation>
    <scope>NUCLEOTIDE SEQUENCE [LARGE SCALE GENOMIC DNA]</scope>
    <source>
        <strain evidence="8">Gr01-1014_85</strain>
    </source>
</reference>
<dbReference type="InterPro" id="IPR007267">
    <property type="entry name" value="GtrA_DPMS_TM"/>
</dbReference>